<dbReference type="Gene3D" id="3.40.50.720">
    <property type="entry name" value="NAD(P)-binding Rossmann-like Domain"/>
    <property type="match status" value="1"/>
</dbReference>
<proteinExistence type="inferred from homology"/>
<dbReference type="RefSeq" id="WP_343944124.1">
    <property type="nucleotide sequence ID" value="NZ_BAAAHP010000161.1"/>
</dbReference>
<organism evidence="4 5">
    <name type="scientific">Pseudonocardia zijingensis</name>
    <dbReference type="NCBI Taxonomy" id="153376"/>
    <lineage>
        <taxon>Bacteria</taxon>
        <taxon>Bacillati</taxon>
        <taxon>Actinomycetota</taxon>
        <taxon>Actinomycetes</taxon>
        <taxon>Pseudonocardiales</taxon>
        <taxon>Pseudonocardiaceae</taxon>
        <taxon>Pseudonocardia</taxon>
    </lineage>
</organism>
<dbReference type="PANTHER" id="PTHR44196">
    <property type="entry name" value="DEHYDROGENASE/REDUCTASE SDR FAMILY MEMBER 7B"/>
    <property type="match status" value="1"/>
</dbReference>
<dbReference type="SUPFAM" id="SSF51735">
    <property type="entry name" value="NAD(P)-binding Rossmann-fold domains"/>
    <property type="match status" value="1"/>
</dbReference>
<comment type="caution">
    <text evidence="4">The sequence shown here is derived from an EMBL/GenBank/DDBJ whole genome shotgun (WGS) entry which is preliminary data.</text>
</comment>
<dbReference type="Proteomes" id="UP001499967">
    <property type="component" value="Unassembled WGS sequence"/>
</dbReference>
<reference evidence="5" key="1">
    <citation type="journal article" date="2019" name="Int. J. Syst. Evol. Microbiol.">
        <title>The Global Catalogue of Microorganisms (GCM) 10K type strain sequencing project: providing services to taxonomists for standard genome sequencing and annotation.</title>
        <authorList>
            <consortium name="The Broad Institute Genomics Platform"/>
            <consortium name="The Broad Institute Genome Sequencing Center for Infectious Disease"/>
            <person name="Wu L."/>
            <person name="Ma J."/>
        </authorList>
    </citation>
    <scope>NUCLEOTIDE SEQUENCE [LARGE SCALE GENOMIC DNA]</scope>
    <source>
        <strain evidence="5">JCM 11117</strain>
    </source>
</reference>
<evidence type="ECO:0000313" key="4">
    <source>
        <dbReference type="EMBL" id="GAA0895467.1"/>
    </source>
</evidence>
<dbReference type="SMART" id="SM00822">
    <property type="entry name" value="PKS_KR"/>
    <property type="match status" value="1"/>
</dbReference>
<evidence type="ECO:0000256" key="2">
    <source>
        <dbReference type="ARBA" id="ARBA00023002"/>
    </source>
</evidence>
<gene>
    <name evidence="4" type="ORF">GCM10009559_51280</name>
</gene>
<keyword evidence="5" id="KW-1185">Reference proteome</keyword>
<evidence type="ECO:0000313" key="5">
    <source>
        <dbReference type="Proteomes" id="UP001499967"/>
    </source>
</evidence>
<feature type="domain" description="Ketoreductase" evidence="3">
    <location>
        <begin position="10"/>
        <end position="195"/>
    </location>
</feature>
<dbReference type="PROSITE" id="PS00061">
    <property type="entry name" value="ADH_SHORT"/>
    <property type="match status" value="1"/>
</dbReference>
<dbReference type="EMBL" id="BAAAHP010000161">
    <property type="protein sequence ID" value="GAA0895467.1"/>
    <property type="molecule type" value="Genomic_DNA"/>
</dbReference>
<comment type="similarity">
    <text evidence="1">Belongs to the short-chain dehydrogenases/reductases (SDR) family.</text>
</comment>
<accession>A0ABP3YNB6</accession>
<sequence>MTETEPLGGAVALVTGASSGIGAATAEHLAELGATVVLSARRRDRLSSLVERIESRGGRAAAFVADVADEAQARAAVEHAVERFGRLDIAVANAGVMLLGPLADADTGDWRRMIGLNTLGVMYTAHAALPHLLDAAENGPRRIADLVLTSSTAGRLVREGSGAYNASKHAVGAFGEALRREVTRRHVRVALIEPGAVVTELAEHNRPGIRSGIRDRYARMETLRAEDVAESIGFIVTRPRRVAVNEILVRPTEQQE</sequence>
<dbReference type="InterPro" id="IPR057326">
    <property type="entry name" value="KR_dom"/>
</dbReference>
<dbReference type="InterPro" id="IPR036291">
    <property type="entry name" value="NAD(P)-bd_dom_sf"/>
</dbReference>
<keyword evidence="2" id="KW-0560">Oxidoreductase</keyword>
<dbReference type="InterPro" id="IPR002347">
    <property type="entry name" value="SDR_fam"/>
</dbReference>
<protein>
    <submittedName>
        <fullName evidence="4">SDR family NAD(P)-dependent oxidoreductase</fullName>
    </submittedName>
</protein>
<dbReference type="InterPro" id="IPR020904">
    <property type="entry name" value="Sc_DH/Rdtase_CS"/>
</dbReference>
<name>A0ABP3YNB6_9PSEU</name>
<evidence type="ECO:0000256" key="1">
    <source>
        <dbReference type="ARBA" id="ARBA00006484"/>
    </source>
</evidence>
<dbReference type="PRINTS" id="PR00081">
    <property type="entry name" value="GDHRDH"/>
</dbReference>
<dbReference type="Pfam" id="PF00106">
    <property type="entry name" value="adh_short"/>
    <property type="match status" value="1"/>
</dbReference>
<dbReference type="PANTHER" id="PTHR44196:SF1">
    <property type="entry name" value="DEHYDROGENASE_REDUCTASE SDR FAMILY MEMBER 7B"/>
    <property type="match status" value="1"/>
</dbReference>
<evidence type="ECO:0000259" key="3">
    <source>
        <dbReference type="SMART" id="SM00822"/>
    </source>
</evidence>